<accession>A0A2G9WPB7</accession>
<dbReference type="Gene3D" id="3.40.50.720">
    <property type="entry name" value="NAD(P)-binding Rossmann-like Domain"/>
    <property type="match status" value="1"/>
</dbReference>
<dbReference type="SUPFAM" id="SSF51735">
    <property type="entry name" value="NAD(P)-binding Rossmann-fold domains"/>
    <property type="match status" value="1"/>
</dbReference>
<comment type="caution">
    <text evidence="6">The sequence shown here is derived from an EMBL/GenBank/DDBJ whole genome shotgun (WGS) entry which is preliminary data.</text>
</comment>
<dbReference type="OrthoDB" id="9815825at2"/>
<evidence type="ECO:0000313" key="6">
    <source>
        <dbReference type="EMBL" id="PIO96546.1"/>
    </source>
</evidence>
<evidence type="ECO:0000259" key="5">
    <source>
        <dbReference type="Pfam" id="PF22725"/>
    </source>
</evidence>
<dbReference type="Proteomes" id="UP000231070">
    <property type="component" value="Unassembled WGS sequence"/>
</dbReference>
<gene>
    <name evidence="6" type="ORF">CJ014_24950</name>
</gene>
<evidence type="ECO:0000259" key="4">
    <source>
        <dbReference type="Pfam" id="PF01408"/>
    </source>
</evidence>
<evidence type="ECO:0000256" key="2">
    <source>
        <dbReference type="ARBA" id="ARBA00023002"/>
    </source>
</evidence>
<dbReference type="GO" id="GO:0000166">
    <property type="term" value="F:nucleotide binding"/>
    <property type="evidence" value="ECO:0007669"/>
    <property type="project" value="InterPro"/>
</dbReference>
<dbReference type="PANTHER" id="PTHR42840:SF3">
    <property type="entry name" value="BINDING ROSSMANN FOLD OXIDOREDUCTASE, PUTATIVE (AFU_ORTHOLOGUE AFUA_2G10240)-RELATED"/>
    <property type="match status" value="1"/>
</dbReference>
<keyword evidence="7" id="KW-1185">Reference proteome</keyword>
<name>A0A2G9WPB7_9HYPH</name>
<feature type="region of interest" description="Disordered" evidence="3">
    <location>
        <begin position="1"/>
        <end position="27"/>
    </location>
</feature>
<feature type="domain" description="Gfo/Idh/MocA-like oxidoreductase N-terminal" evidence="4">
    <location>
        <begin position="34"/>
        <end position="152"/>
    </location>
</feature>
<dbReference type="PANTHER" id="PTHR42840">
    <property type="entry name" value="NAD(P)-BINDING ROSSMANN-FOLD SUPERFAMILY PROTEIN-RELATED"/>
    <property type="match status" value="1"/>
</dbReference>
<protein>
    <recommendedName>
        <fullName evidence="8">Inositol 2-dehydrogenase</fullName>
    </recommendedName>
</protein>
<feature type="domain" description="GFO/IDH/MocA-like oxidoreductase" evidence="5">
    <location>
        <begin position="161"/>
        <end position="274"/>
    </location>
</feature>
<evidence type="ECO:0008006" key="8">
    <source>
        <dbReference type="Google" id="ProtNLM"/>
    </source>
</evidence>
<evidence type="ECO:0000256" key="1">
    <source>
        <dbReference type="ARBA" id="ARBA00010928"/>
    </source>
</evidence>
<reference evidence="6 7" key="1">
    <citation type="submission" date="2017-08" db="EMBL/GenBank/DDBJ databases">
        <title>Pleomorphomonas carboxidotrophicus sp. nov., a new mesophilic hydrogenogenic carboxidotroph.</title>
        <authorList>
            <person name="Esquivel-Elizondo S."/>
            <person name="Krajmalnik-Brown R."/>
            <person name="Maldonado J."/>
        </authorList>
    </citation>
    <scope>NUCLEOTIDE SEQUENCE [LARGE SCALE GENOMIC DNA]</scope>
    <source>
        <strain evidence="6 7">SVCO-16</strain>
    </source>
</reference>
<comment type="similarity">
    <text evidence="1">Belongs to the Gfo/Idh/MocA family.</text>
</comment>
<dbReference type="Pfam" id="PF22725">
    <property type="entry name" value="GFO_IDH_MocA_C3"/>
    <property type="match status" value="1"/>
</dbReference>
<keyword evidence="2" id="KW-0560">Oxidoreductase</keyword>
<dbReference type="InterPro" id="IPR036291">
    <property type="entry name" value="NAD(P)-bd_dom_sf"/>
</dbReference>
<evidence type="ECO:0000256" key="3">
    <source>
        <dbReference type="SAM" id="MobiDB-lite"/>
    </source>
</evidence>
<dbReference type="InterPro" id="IPR055170">
    <property type="entry name" value="GFO_IDH_MocA-like_dom"/>
</dbReference>
<dbReference type="Gene3D" id="3.30.360.10">
    <property type="entry name" value="Dihydrodipicolinate Reductase, domain 2"/>
    <property type="match status" value="1"/>
</dbReference>
<sequence>MQNLLAGTPSRDHYRSDQRARRRGRRAGRNNMTIRFGLIGCGIMGADHARILRSDIAGAELVAVQDMDTGRAAAVADGNCRVHSTAEALVADRGVDALIIASPDRTHAPLTLAAIAAGKPVLCEKPMAASLDEARAVVAAEIAAGRPLVQVGFMRRFDPGYRALRAAVAEETHGRPLFLHCVHRNAVGPDYVTSDLVLANSCVHEIDISRFVLGEDHARVRVIAARPSRRAANRRPLMMILESASGVIVSVEAFLDAQYGYDVQGELVCEDGTLSLDPHPPVSRRHGGLDGYGVEPDWRGRFADAYRYQLRDFVVALNGGRFLGASAWDGYVAAATAEAALKALAGGNVETVDAGERPMFYATRA</sequence>
<evidence type="ECO:0000313" key="7">
    <source>
        <dbReference type="Proteomes" id="UP000231070"/>
    </source>
</evidence>
<dbReference type="EMBL" id="NQVN01000031">
    <property type="protein sequence ID" value="PIO96546.1"/>
    <property type="molecule type" value="Genomic_DNA"/>
</dbReference>
<dbReference type="GO" id="GO:0016491">
    <property type="term" value="F:oxidoreductase activity"/>
    <property type="evidence" value="ECO:0007669"/>
    <property type="project" value="UniProtKB-KW"/>
</dbReference>
<organism evidence="6 7">
    <name type="scientific">Pleomorphomonas carboxyditropha</name>
    <dbReference type="NCBI Taxonomy" id="2023338"/>
    <lineage>
        <taxon>Bacteria</taxon>
        <taxon>Pseudomonadati</taxon>
        <taxon>Pseudomonadota</taxon>
        <taxon>Alphaproteobacteria</taxon>
        <taxon>Hyphomicrobiales</taxon>
        <taxon>Pleomorphomonadaceae</taxon>
        <taxon>Pleomorphomonas</taxon>
    </lineage>
</organism>
<proteinExistence type="inferred from homology"/>
<dbReference type="AlphaFoldDB" id="A0A2G9WPB7"/>
<dbReference type="Pfam" id="PF01408">
    <property type="entry name" value="GFO_IDH_MocA"/>
    <property type="match status" value="1"/>
</dbReference>
<dbReference type="SUPFAM" id="SSF55347">
    <property type="entry name" value="Glyceraldehyde-3-phosphate dehydrogenase-like, C-terminal domain"/>
    <property type="match status" value="1"/>
</dbReference>
<dbReference type="InterPro" id="IPR000683">
    <property type="entry name" value="Gfo/Idh/MocA-like_OxRdtase_N"/>
</dbReference>
<feature type="compositionally biased region" description="Basic and acidic residues" evidence="3">
    <location>
        <begin position="10"/>
        <end position="19"/>
    </location>
</feature>